<sequence length="369" mass="42743">SSPSQLYGTFTWKVKKFAQINEREIHSNVYEIGGHRWYLLIYPRGYDVNNHVSVFLCVANKDKLLPGWSHLAMFTVSVENKDPKKSKSSEFIELPKLQDGFIDKSGDLVFKAQVQVISLCAFWIKMKPNSRLEMSQEKMDVILKLVLEHFFIKNQVVSTLVMEFLFYGLKSLEERRENLERLAKAVARELASSNQIESAMKNLEDISKERTNDDNELSWMNLEDETKNEGTSDAKIFPASIAYVEKDMFIVEDPMLLLKRLALAQFRSVGTQNDLEHYEQPSLADLHRLVFELRSVGTQNALEQDEKQLADLGRWALGVFVLDHIFCTKIEFAYKEAIALERQQELIEEEERKENKGKKCFAGKKKRMN</sequence>
<dbReference type="eggNOG" id="ENOG502QW6P">
    <property type="taxonomic scope" value="Eukaryota"/>
</dbReference>
<keyword evidence="1" id="KW-0175">Coiled coil</keyword>
<accession>R0F9L4</accession>
<dbReference type="PANTHER" id="PTHR47477">
    <property type="entry name" value="TNF RECEPTOR-ASSOCIATED FACTOR HOMOLOG 1A"/>
    <property type="match status" value="1"/>
</dbReference>
<dbReference type="InterPro" id="IPR055327">
    <property type="entry name" value="TRAF1A/B"/>
</dbReference>
<reference evidence="5" key="1">
    <citation type="journal article" date="2013" name="Nat. Genet.">
        <title>The Capsella rubella genome and the genomic consequences of rapid mating system evolution.</title>
        <authorList>
            <person name="Slotte T."/>
            <person name="Hazzouri K.M."/>
            <person name="Agren J.A."/>
            <person name="Koenig D."/>
            <person name="Maumus F."/>
            <person name="Guo Y.L."/>
            <person name="Steige K."/>
            <person name="Platts A.E."/>
            <person name="Escobar J.S."/>
            <person name="Newman L.K."/>
            <person name="Wang W."/>
            <person name="Mandakova T."/>
            <person name="Vello E."/>
            <person name="Smith L.M."/>
            <person name="Henz S.R."/>
            <person name="Steffen J."/>
            <person name="Takuno S."/>
            <person name="Brandvain Y."/>
            <person name="Coop G."/>
            <person name="Andolfatto P."/>
            <person name="Hu T.T."/>
            <person name="Blanchette M."/>
            <person name="Clark R.M."/>
            <person name="Quesneville H."/>
            <person name="Nordborg M."/>
            <person name="Gaut B.S."/>
            <person name="Lysak M.A."/>
            <person name="Jenkins J."/>
            <person name="Grimwood J."/>
            <person name="Chapman J."/>
            <person name="Prochnik S."/>
            <person name="Shu S."/>
            <person name="Rokhsar D."/>
            <person name="Schmutz J."/>
            <person name="Weigel D."/>
            <person name="Wright S.I."/>
        </authorList>
    </citation>
    <scope>NUCLEOTIDE SEQUENCE [LARGE SCALE GENOMIC DNA]</scope>
    <source>
        <strain evidence="5">cv. Monte Gargano</strain>
    </source>
</reference>
<dbReference type="Gene3D" id="2.60.210.10">
    <property type="entry name" value="Apoptosis, Tumor Necrosis Factor Receptor Associated Protein 2, Chain A"/>
    <property type="match status" value="1"/>
</dbReference>
<evidence type="ECO:0000256" key="1">
    <source>
        <dbReference type="SAM" id="Coils"/>
    </source>
</evidence>
<keyword evidence="5" id="KW-1185">Reference proteome</keyword>
<dbReference type="SUPFAM" id="SSF49599">
    <property type="entry name" value="TRAF domain-like"/>
    <property type="match status" value="1"/>
</dbReference>
<dbReference type="PANTHER" id="PTHR47477:SF8">
    <property type="entry name" value="TNF RECEPTOR-ASSOCIATED FACTOR HOMOLOG 1A"/>
    <property type="match status" value="1"/>
</dbReference>
<dbReference type="AlphaFoldDB" id="R0F9L4"/>
<dbReference type="Pfam" id="PF22486">
    <property type="entry name" value="MATH_2"/>
    <property type="match status" value="1"/>
</dbReference>
<dbReference type="InterPro" id="IPR008974">
    <property type="entry name" value="TRAF-like"/>
</dbReference>
<evidence type="ECO:0000259" key="3">
    <source>
        <dbReference type="PROSITE" id="PS50144"/>
    </source>
</evidence>
<feature type="region of interest" description="Disordered" evidence="2">
    <location>
        <begin position="350"/>
        <end position="369"/>
    </location>
</feature>
<protein>
    <recommendedName>
        <fullName evidence="3">MATH domain-containing protein</fullName>
    </recommendedName>
</protein>
<dbReference type="SMART" id="SM00061">
    <property type="entry name" value="MATH"/>
    <property type="match status" value="1"/>
</dbReference>
<gene>
    <name evidence="4" type="ORF">CARUB_v10007243mg</name>
</gene>
<dbReference type="CDD" id="cd00121">
    <property type="entry name" value="MATH"/>
    <property type="match status" value="1"/>
</dbReference>
<dbReference type="STRING" id="81985.R0F9L4"/>
<dbReference type="InterPro" id="IPR002083">
    <property type="entry name" value="MATH/TRAF_dom"/>
</dbReference>
<feature type="non-terminal residue" evidence="4">
    <location>
        <position position="1"/>
    </location>
</feature>
<name>R0F9L4_9BRAS</name>
<evidence type="ECO:0000256" key="2">
    <source>
        <dbReference type="SAM" id="MobiDB-lite"/>
    </source>
</evidence>
<feature type="domain" description="MATH" evidence="3">
    <location>
        <begin position="7"/>
        <end position="114"/>
    </location>
</feature>
<feature type="coiled-coil region" evidence="1">
    <location>
        <begin position="169"/>
        <end position="216"/>
    </location>
</feature>
<dbReference type="PROSITE" id="PS50144">
    <property type="entry name" value="MATH"/>
    <property type="match status" value="1"/>
</dbReference>
<dbReference type="EMBL" id="KB870811">
    <property type="protein sequence ID" value="EOA18667.1"/>
    <property type="molecule type" value="Genomic_DNA"/>
</dbReference>
<feature type="compositionally biased region" description="Basic residues" evidence="2">
    <location>
        <begin position="355"/>
        <end position="369"/>
    </location>
</feature>
<proteinExistence type="predicted"/>
<evidence type="ECO:0000313" key="4">
    <source>
        <dbReference type="EMBL" id="EOA18667.1"/>
    </source>
</evidence>
<organism evidence="4 5">
    <name type="scientific">Capsella rubella</name>
    <dbReference type="NCBI Taxonomy" id="81985"/>
    <lineage>
        <taxon>Eukaryota</taxon>
        <taxon>Viridiplantae</taxon>
        <taxon>Streptophyta</taxon>
        <taxon>Embryophyta</taxon>
        <taxon>Tracheophyta</taxon>
        <taxon>Spermatophyta</taxon>
        <taxon>Magnoliopsida</taxon>
        <taxon>eudicotyledons</taxon>
        <taxon>Gunneridae</taxon>
        <taxon>Pentapetalae</taxon>
        <taxon>rosids</taxon>
        <taxon>malvids</taxon>
        <taxon>Brassicales</taxon>
        <taxon>Brassicaceae</taxon>
        <taxon>Camelineae</taxon>
        <taxon>Capsella</taxon>
    </lineage>
</organism>
<evidence type="ECO:0000313" key="5">
    <source>
        <dbReference type="Proteomes" id="UP000029121"/>
    </source>
</evidence>
<dbReference type="Proteomes" id="UP000029121">
    <property type="component" value="Unassembled WGS sequence"/>
</dbReference>